<dbReference type="PANTHER" id="PTHR31904">
    <property type="entry name" value="BYPASS OF STOP CODON PROTEIN 5-RELATED"/>
    <property type="match status" value="1"/>
</dbReference>
<dbReference type="InterPro" id="IPR039634">
    <property type="entry name" value="Bul1-like"/>
</dbReference>
<evidence type="ECO:0000313" key="3">
    <source>
        <dbReference type="EMBL" id="PGH03137.1"/>
    </source>
</evidence>
<keyword evidence="4" id="KW-1185">Reference proteome</keyword>
<dbReference type="EMBL" id="PDNA01000214">
    <property type="protein sequence ID" value="PGH03137.1"/>
    <property type="molecule type" value="Genomic_DNA"/>
</dbReference>
<name>A0A2B7X2Z9_POLH7</name>
<feature type="region of interest" description="Disordered" evidence="1">
    <location>
        <begin position="349"/>
        <end position="383"/>
    </location>
</feature>
<accession>A0A2B7X2Z9</accession>
<reference evidence="3 4" key="1">
    <citation type="submission" date="2017-10" db="EMBL/GenBank/DDBJ databases">
        <title>Comparative genomics in systemic dimorphic fungi from Ajellomycetaceae.</title>
        <authorList>
            <person name="Munoz J.F."/>
            <person name="Mcewen J.G."/>
            <person name="Clay O.K."/>
            <person name="Cuomo C.A."/>
        </authorList>
    </citation>
    <scope>NUCLEOTIDE SEQUENCE [LARGE SCALE GENOMIC DNA]</scope>
    <source>
        <strain evidence="3 4">UAMH7299</strain>
    </source>
</reference>
<feature type="compositionally biased region" description="Low complexity" evidence="1">
    <location>
        <begin position="355"/>
        <end position="383"/>
    </location>
</feature>
<protein>
    <recommendedName>
        <fullName evidence="2">Bul1 C-terminal domain-containing protein</fullName>
    </recommendedName>
</protein>
<dbReference type="Pfam" id="PF04426">
    <property type="entry name" value="Bul1_C"/>
    <property type="match status" value="1"/>
</dbReference>
<feature type="compositionally biased region" description="Acidic residues" evidence="1">
    <location>
        <begin position="513"/>
        <end position="526"/>
    </location>
</feature>
<dbReference type="OrthoDB" id="2283785at2759"/>
<dbReference type="InterPro" id="IPR014752">
    <property type="entry name" value="Arrestin-like_C"/>
</dbReference>
<feature type="domain" description="Bul1 C-terminal" evidence="2">
    <location>
        <begin position="348"/>
        <end position="442"/>
    </location>
</feature>
<dbReference type="AlphaFoldDB" id="A0A2B7X2Z9"/>
<sequence>MSRSMNTIDAMTRRGLPVVEIKLDDQESSSAINSYTTLDAIMGEVRLKADTECRFDQISIVLEGTSRTTIERPGVVGPGSGGRSTAFHTFLRLTQPIDPSQYPQPRIIEPGRTYTFPFTFVVPDRLLPYSCTHKHNHPHIHAAHTQLPPSLGDTLVASDGSALRDDMAPAMSQISYAVRVRVTRSNPADTTKQRTLVDRAKKIRIIPATDEEPPLTISASGVEDDYITRREKDVKKGSFMRSRVGRLVMSAAQPRAFRVSMTTSPDAGAQDMPTTKATVHLRFDPADENVQPPQLSTLGSKLKVTTFYATTPWADLPSKSSAQSWMASRGHYQETVALESRCVAGTTWQKHTSEDSTSAQQLSLSSSRRSSMQSTSTTDSAGPSAAYTGKTYYTTTLPVPISLPTARKSYVPSFHSCLTSRTYALDLCLTYHTAGTNLLSLPSVSLRVPVQVCSGESLAEAMQAREMSVAQLRSVADEFFVPRIVSPPQEEYLGQAASLMRRDIRRDSAGVVGDEEEEEEEEEEGPPEYTHLMRPQRLVAARVVRAEC</sequence>
<dbReference type="STRING" id="1447883.A0A2B7X2Z9"/>
<dbReference type="Proteomes" id="UP000224634">
    <property type="component" value="Unassembled WGS sequence"/>
</dbReference>
<evidence type="ECO:0000259" key="2">
    <source>
        <dbReference type="Pfam" id="PF04426"/>
    </source>
</evidence>
<feature type="region of interest" description="Disordered" evidence="1">
    <location>
        <begin position="508"/>
        <end position="534"/>
    </location>
</feature>
<proteinExistence type="predicted"/>
<gene>
    <name evidence="3" type="ORF">AJ80_08732</name>
</gene>
<comment type="caution">
    <text evidence="3">The sequence shown here is derived from an EMBL/GenBank/DDBJ whole genome shotgun (WGS) entry which is preliminary data.</text>
</comment>
<evidence type="ECO:0000313" key="4">
    <source>
        <dbReference type="Proteomes" id="UP000224634"/>
    </source>
</evidence>
<organism evidence="3 4">
    <name type="scientific">Polytolypa hystricis (strain UAMH7299)</name>
    <dbReference type="NCBI Taxonomy" id="1447883"/>
    <lineage>
        <taxon>Eukaryota</taxon>
        <taxon>Fungi</taxon>
        <taxon>Dikarya</taxon>
        <taxon>Ascomycota</taxon>
        <taxon>Pezizomycotina</taxon>
        <taxon>Eurotiomycetes</taxon>
        <taxon>Eurotiomycetidae</taxon>
        <taxon>Onygenales</taxon>
        <taxon>Onygenales incertae sedis</taxon>
        <taxon>Polytolypa</taxon>
    </lineage>
</organism>
<dbReference type="PANTHER" id="PTHR31904:SF1">
    <property type="entry name" value="BYPASS OF STOP CODON PROTEIN 5-RELATED"/>
    <property type="match status" value="1"/>
</dbReference>
<dbReference type="InterPro" id="IPR022794">
    <property type="entry name" value="Bul1_C"/>
</dbReference>
<evidence type="ECO:0000256" key="1">
    <source>
        <dbReference type="SAM" id="MobiDB-lite"/>
    </source>
</evidence>
<dbReference type="Gene3D" id="2.60.40.640">
    <property type="match status" value="1"/>
</dbReference>